<feature type="compositionally biased region" description="Basic and acidic residues" evidence="1">
    <location>
        <begin position="136"/>
        <end position="146"/>
    </location>
</feature>
<accession>A0AAV1D8K5</accession>
<gene>
    <name evidence="2" type="ORF">OLC1_LOCUS12391</name>
</gene>
<evidence type="ECO:0000313" key="3">
    <source>
        <dbReference type="Proteomes" id="UP001161247"/>
    </source>
</evidence>
<feature type="region of interest" description="Disordered" evidence="1">
    <location>
        <begin position="238"/>
        <end position="260"/>
    </location>
</feature>
<dbReference type="EMBL" id="OX459121">
    <property type="protein sequence ID" value="CAI9103172.1"/>
    <property type="molecule type" value="Genomic_DNA"/>
</dbReference>
<name>A0AAV1D8K5_OLDCO</name>
<feature type="compositionally biased region" description="Acidic residues" evidence="1">
    <location>
        <begin position="249"/>
        <end position="259"/>
    </location>
</feature>
<evidence type="ECO:0000256" key="1">
    <source>
        <dbReference type="SAM" id="MobiDB-lite"/>
    </source>
</evidence>
<dbReference type="AlphaFoldDB" id="A0AAV1D8K5"/>
<feature type="region of interest" description="Disordered" evidence="1">
    <location>
        <begin position="1"/>
        <end position="91"/>
    </location>
</feature>
<reference evidence="2" key="1">
    <citation type="submission" date="2023-03" db="EMBL/GenBank/DDBJ databases">
        <authorList>
            <person name="Julca I."/>
        </authorList>
    </citation>
    <scope>NUCLEOTIDE SEQUENCE</scope>
</reference>
<evidence type="ECO:0000313" key="2">
    <source>
        <dbReference type="EMBL" id="CAI9103172.1"/>
    </source>
</evidence>
<dbReference type="Proteomes" id="UP001161247">
    <property type="component" value="Chromosome 4"/>
</dbReference>
<feature type="region of interest" description="Disordered" evidence="1">
    <location>
        <begin position="136"/>
        <end position="159"/>
    </location>
</feature>
<protein>
    <submittedName>
        <fullName evidence="2">OLC1v1001618C1</fullName>
    </submittedName>
</protein>
<feature type="compositionally biased region" description="Acidic residues" evidence="1">
    <location>
        <begin position="60"/>
        <end position="88"/>
    </location>
</feature>
<keyword evidence="3" id="KW-1185">Reference proteome</keyword>
<feature type="compositionally biased region" description="Basic residues" evidence="1">
    <location>
        <begin position="1"/>
        <end position="17"/>
    </location>
</feature>
<sequence>MAKKNRRKRYRRGRSRRLRQESEVDPDGELIVPGKGFHEPEPDEVDDKVQPEDAPNIQEEWADPNAEGDNELINIPEEEVDPNVDGDNEFNIQEELVNDDGIDELNVPGEGVQGNVNGDDGLNVPEEGVEDNVAEVRDDGHGDQGKGIRHYGADDDMPEKHLDDDLKYNDDEHERQIEFFLIMQEMDKSCSSFRGGHEFLKKEMKQAVKIVPPDWIRNVICWVLHLPGDDEGNPPAKYSFLDAGTSSDQAEDEDLEEAVPENPAGLQALDDEHGEVHHDGEIDNIEQGTEANIRNVIVDSLYLEREMRIRKRDHSEAQSSSAMKVTASRSYVCLQNGSKKRLITRPHKIGCAVCGFKKLPEYMARASCKCRGYFICVKDCLINLAMAEAQKNIQIICTDCKAHLLEERLVPRLLQWLATRSRN</sequence>
<organism evidence="2 3">
    <name type="scientific">Oldenlandia corymbosa var. corymbosa</name>
    <dbReference type="NCBI Taxonomy" id="529605"/>
    <lineage>
        <taxon>Eukaryota</taxon>
        <taxon>Viridiplantae</taxon>
        <taxon>Streptophyta</taxon>
        <taxon>Embryophyta</taxon>
        <taxon>Tracheophyta</taxon>
        <taxon>Spermatophyta</taxon>
        <taxon>Magnoliopsida</taxon>
        <taxon>eudicotyledons</taxon>
        <taxon>Gunneridae</taxon>
        <taxon>Pentapetalae</taxon>
        <taxon>asterids</taxon>
        <taxon>lamiids</taxon>
        <taxon>Gentianales</taxon>
        <taxon>Rubiaceae</taxon>
        <taxon>Rubioideae</taxon>
        <taxon>Spermacoceae</taxon>
        <taxon>Hedyotis-Oldenlandia complex</taxon>
        <taxon>Oldenlandia</taxon>
    </lineage>
</organism>
<proteinExistence type="predicted"/>